<gene>
    <name evidence="1" type="ORF">P691DRAFT_685918</name>
</gene>
<dbReference type="EMBL" id="MU152177">
    <property type="protein sequence ID" value="KAF9440917.1"/>
    <property type="molecule type" value="Genomic_DNA"/>
</dbReference>
<proteinExistence type="predicted"/>
<name>A0A9P6BVM2_9AGAR</name>
<protein>
    <submittedName>
        <fullName evidence="1">Uncharacterized protein</fullName>
    </submittedName>
</protein>
<dbReference type="OrthoDB" id="2634326at2759"/>
<accession>A0A9P6BVM2</accession>
<keyword evidence="2" id="KW-1185">Reference proteome</keyword>
<organism evidence="1 2">
    <name type="scientific">Macrolepiota fuliginosa MF-IS2</name>
    <dbReference type="NCBI Taxonomy" id="1400762"/>
    <lineage>
        <taxon>Eukaryota</taxon>
        <taxon>Fungi</taxon>
        <taxon>Dikarya</taxon>
        <taxon>Basidiomycota</taxon>
        <taxon>Agaricomycotina</taxon>
        <taxon>Agaricomycetes</taxon>
        <taxon>Agaricomycetidae</taxon>
        <taxon>Agaricales</taxon>
        <taxon>Agaricineae</taxon>
        <taxon>Agaricaceae</taxon>
        <taxon>Macrolepiota</taxon>
    </lineage>
</organism>
<sequence length="123" mass="13866">MSSRPCDSSGNLVFASFCHPNDSLIQVTDVHLIGELKSMYISAQNRDALSSQECKNGWLVISMPNANYLLQVNLGTQVISMCVDGRWGAEDWSQWSQWYFDGQEHFAYILQKPKAQALISHPL</sequence>
<comment type="caution">
    <text evidence="1">The sequence shown here is derived from an EMBL/GenBank/DDBJ whole genome shotgun (WGS) entry which is preliminary data.</text>
</comment>
<dbReference type="Proteomes" id="UP000807342">
    <property type="component" value="Unassembled WGS sequence"/>
</dbReference>
<evidence type="ECO:0000313" key="2">
    <source>
        <dbReference type="Proteomes" id="UP000807342"/>
    </source>
</evidence>
<evidence type="ECO:0000313" key="1">
    <source>
        <dbReference type="EMBL" id="KAF9440917.1"/>
    </source>
</evidence>
<reference evidence="1" key="1">
    <citation type="submission" date="2020-11" db="EMBL/GenBank/DDBJ databases">
        <authorList>
            <consortium name="DOE Joint Genome Institute"/>
            <person name="Ahrendt S."/>
            <person name="Riley R."/>
            <person name="Andreopoulos W."/>
            <person name="Labutti K."/>
            <person name="Pangilinan J."/>
            <person name="Ruiz-Duenas F.J."/>
            <person name="Barrasa J.M."/>
            <person name="Sanchez-Garcia M."/>
            <person name="Camarero S."/>
            <person name="Miyauchi S."/>
            <person name="Serrano A."/>
            <person name="Linde D."/>
            <person name="Babiker R."/>
            <person name="Drula E."/>
            <person name="Ayuso-Fernandez I."/>
            <person name="Pacheco R."/>
            <person name="Padilla G."/>
            <person name="Ferreira P."/>
            <person name="Barriuso J."/>
            <person name="Kellner H."/>
            <person name="Castanera R."/>
            <person name="Alfaro M."/>
            <person name="Ramirez L."/>
            <person name="Pisabarro A.G."/>
            <person name="Kuo A."/>
            <person name="Tritt A."/>
            <person name="Lipzen A."/>
            <person name="He G."/>
            <person name="Yan M."/>
            <person name="Ng V."/>
            <person name="Cullen D."/>
            <person name="Martin F."/>
            <person name="Rosso M.-N."/>
            <person name="Henrissat B."/>
            <person name="Hibbett D."/>
            <person name="Martinez A.T."/>
            <person name="Grigoriev I.V."/>
        </authorList>
    </citation>
    <scope>NUCLEOTIDE SEQUENCE</scope>
    <source>
        <strain evidence="1">MF-IS2</strain>
    </source>
</reference>
<dbReference type="AlphaFoldDB" id="A0A9P6BVM2"/>